<dbReference type="OrthoDB" id="762405at2759"/>
<dbReference type="EMBL" id="CM001224">
    <property type="protein sequence ID" value="AET05101.1"/>
    <property type="molecule type" value="Genomic_DNA"/>
</dbReference>
<sequence length="159" mass="18348">MAGTMKKVDKIRQIVRLKQLMTRWKQISLRRCSLRSETTTEPCVNPRRQPPSGFVFVYVGSERHRFAIPARFLNFPVFAGLLDVTEEEFGLRGNGGLVLPCHVNFFTEIVKRLHKNEHKYGKLSLEEFVKMLSEVTLLESCKEKENVVVLAPLLERAFV</sequence>
<reference evidence="2 5" key="2">
    <citation type="journal article" date="2014" name="BMC Genomics">
        <title>An improved genome release (version Mt4.0) for the model legume Medicago truncatula.</title>
        <authorList>
            <person name="Tang H."/>
            <person name="Krishnakumar V."/>
            <person name="Bidwell S."/>
            <person name="Rosen B."/>
            <person name="Chan A."/>
            <person name="Zhou S."/>
            <person name="Gentzbittel L."/>
            <person name="Childs K.L."/>
            <person name="Yandell M."/>
            <person name="Gundlach H."/>
            <person name="Mayer K.F."/>
            <person name="Schwartz D.C."/>
            <person name="Town C.D."/>
        </authorList>
    </citation>
    <scope>GENOME REANNOTATION</scope>
    <source>
        <strain evidence="4 5">cv. Jemalong A17</strain>
    </source>
</reference>
<dbReference type="Pfam" id="PF02519">
    <property type="entry name" value="Auxin_inducible"/>
    <property type="match status" value="1"/>
</dbReference>
<evidence type="ECO:0000313" key="2">
    <source>
        <dbReference type="EMBL" id="AET05101.1"/>
    </source>
</evidence>
<dbReference type="GO" id="GO:0009733">
    <property type="term" value="P:response to auxin"/>
    <property type="evidence" value="ECO:0007669"/>
    <property type="project" value="InterPro"/>
</dbReference>
<dbReference type="PaxDb" id="3880-AET05101"/>
<proteinExistence type="inferred from homology"/>
<dbReference type="KEGG" id="mtr:11435627"/>
<evidence type="ECO:0000313" key="3">
    <source>
        <dbReference type="EMBL" id="RHN43550.1"/>
    </source>
</evidence>
<reference evidence="4" key="3">
    <citation type="submission" date="2015-04" db="UniProtKB">
        <authorList>
            <consortium name="EnsemblPlants"/>
        </authorList>
    </citation>
    <scope>IDENTIFICATION</scope>
    <source>
        <strain evidence="4">cv. Jemalong A17</strain>
    </source>
</reference>
<evidence type="ECO:0000256" key="1">
    <source>
        <dbReference type="ARBA" id="ARBA00006974"/>
    </source>
</evidence>
<dbReference type="PANTHER" id="PTHR31374:SF203">
    <property type="entry name" value="AUXIN-RESPONSIVE PROTEIN SAUR71-LIKE"/>
    <property type="match status" value="1"/>
</dbReference>
<evidence type="ECO:0000313" key="4">
    <source>
        <dbReference type="EnsemblPlants" id="AET05101"/>
    </source>
</evidence>
<dbReference type="STRING" id="3880.G7LIX3"/>
<dbReference type="Proteomes" id="UP000265566">
    <property type="component" value="Chromosome 8"/>
</dbReference>
<reference evidence="2 5" key="1">
    <citation type="journal article" date="2011" name="Nature">
        <title>The Medicago genome provides insight into the evolution of rhizobial symbioses.</title>
        <authorList>
            <person name="Young N.D."/>
            <person name="Debelle F."/>
            <person name="Oldroyd G.E."/>
            <person name="Geurts R."/>
            <person name="Cannon S.B."/>
            <person name="Udvardi M.K."/>
            <person name="Benedito V.A."/>
            <person name="Mayer K.F."/>
            <person name="Gouzy J."/>
            <person name="Schoof H."/>
            <person name="Van de Peer Y."/>
            <person name="Proost S."/>
            <person name="Cook D.R."/>
            <person name="Meyers B.C."/>
            <person name="Spannagl M."/>
            <person name="Cheung F."/>
            <person name="De Mita S."/>
            <person name="Krishnakumar V."/>
            <person name="Gundlach H."/>
            <person name="Zhou S."/>
            <person name="Mudge J."/>
            <person name="Bharti A.K."/>
            <person name="Murray J.D."/>
            <person name="Naoumkina M.A."/>
            <person name="Rosen B."/>
            <person name="Silverstein K.A."/>
            <person name="Tang H."/>
            <person name="Rombauts S."/>
            <person name="Zhao P.X."/>
            <person name="Zhou P."/>
            <person name="Barbe V."/>
            <person name="Bardou P."/>
            <person name="Bechner M."/>
            <person name="Bellec A."/>
            <person name="Berger A."/>
            <person name="Berges H."/>
            <person name="Bidwell S."/>
            <person name="Bisseling T."/>
            <person name="Choisne N."/>
            <person name="Couloux A."/>
            <person name="Denny R."/>
            <person name="Deshpande S."/>
            <person name="Dai X."/>
            <person name="Doyle J.J."/>
            <person name="Dudez A.M."/>
            <person name="Farmer A.D."/>
            <person name="Fouteau S."/>
            <person name="Franken C."/>
            <person name="Gibelin C."/>
            <person name="Gish J."/>
            <person name="Goldstein S."/>
            <person name="Gonzalez A.J."/>
            <person name="Green P.J."/>
            <person name="Hallab A."/>
            <person name="Hartog M."/>
            <person name="Hua A."/>
            <person name="Humphray S.J."/>
            <person name="Jeong D.H."/>
            <person name="Jing Y."/>
            <person name="Jocker A."/>
            <person name="Kenton S.M."/>
            <person name="Kim D.J."/>
            <person name="Klee K."/>
            <person name="Lai H."/>
            <person name="Lang C."/>
            <person name="Lin S."/>
            <person name="Macmil S.L."/>
            <person name="Magdelenat G."/>
            <person name="Matthews L."/>
            <person name="McCorrison J."/>
            <person name="Monaghan E.L."/>
            <person name="Mun J.H."/>
            <person name="Najar F.Z."/>
            <person name="Nicholson C."/>
            <person name="Noirot C."/>
            <person name="O'Bleness M."/>
            <person name="Paule C.R."/>
            <person name="Poulain J."/>
            <person name="Prion F."/>
            <person name="Qin B."/>
            <person name="Qu C."/>
            <person name="Retzel E.F."/>
            <person name="Riddle C."/>
            <person name="Sallet E."/>
            <person name="Samain S."/>
            <person name="Samson N."/>
            <person name="Sanders I."/>
            <person name="Saurat O."/>
            <person name="Scarpelli C."/>
            <person name="Schiex T."/>
            <person name="Segurens B."/>
            <person name="Severin A.J."/>
            <person name="Sherrier D.J."/>
            <person name="Shi R."/>
            <person name="Sims S."/>
            <person name="Singer S.R."/>
            <person name="Sinharoy S."/>
            <person name="Sterck L."/>
            <person name="Viollet A."/>
            <person name="Wang B.B."/>
            <person name="Wang K."/>
            <person name="Wang M."/>
            <person name="Wang X."/>
            <person name="Warfsmann J."/>
            <person name="Weissenbach J."/>
            <person name="White D.D."/>
            <person name="White J.D."/>
            <person name="Wiley G.B."/>
            <person name="Wincker P."/>
            <person name="Xing Y."/>
            <person name="Yang L."/>
            <person name="Yao Z."/>
            <person name="Ying F."/>
            <person name="Zhai J."/>
            <person name="Zhou L."/>
            <person name="Zuber A."/>
            <person name="Denarie J."/>
            <person name="Dixon R.A."/>
            <person name="May G.D."/>
            <person name="Schwartz D.C."/>
            <person name="Rogers J."/>
            <person name="Quetier F."/>
            <person name="Town C.D."/>
            <person name="Roe B.A."/>
        </authorList>
    </citation>
    <scope>NUCLEOTIDE SEQUENCE [LARGE SCALE GENOMIC DNA]</scope>
    <source>
        <strain evidence="2">A17</strain>
        <strain evidence="4 5">cv. Jemalong A17</strain>
    </source>
</reference>
<organism evidence="2 5">
    <name type="scientific">Medicago truncatula</name>
    <name type="common">Barrel medic</name>
    <name type="synonym">Medicago tribuloides</name>
    <dbReference type="NCBI Taxonomy" id="3880"/>
    <lineage>
        <taxon>Eukaryota</taxon>
        <taxon>Viridiplantae</taxon>
        <taxon>Streptophyta</taxon>
        <taxon>Embryophyta</taxon>
        <taxon>Tracheophyta</taxon>
        <taxon>Spermatophyta</taxon>
        <taxon>Magnoliopsida</taxon>
        <taxon>eudicotyledons</taxon>
        <taxon>Gunneridae</taxon>
        <taxon>Pentapetalae</taxon>
        <taxon>rosids</taxon>
        <taxon>fabids</taxon>
        <taxon>Fabales</taxon>
        <taxon>Fabaceae</taxon>
        <taxon>Papilionoideae</taxon>
        <taxon>50 kb inversion clade</taxon>
        <taxon>NPAAA clade</taxon>
        <taxon>Hologalegina</taxon>
        <taxon>IRL clade</taxon>
        <taxon>Trifolieae</taxon>
        <taxon>Medicago</taxon>
    </lineage>
</organism>
<name>G7LIX3_MEDTR</name>
<dbReference type="OMA" id="PCEVEFF"/>
<reference evidence="3" key="4">
    <citation type="journal article" date="2018" name="Nat. Plants">
        <title>Whole-genome landscape of Medicago truncatula symbiotic genes.</title>
        <authorList>
            <person name="Pecrix Y."/>
            <person name="Gamas P."/>
            <person name="Carrere S."/>
        </authorList>
    </citation>
    <scope>NUCLEOTIDE SEQUENCE</scope>
    <source>
        <tissue evidence="3">Leaves</tissue>
    </source>
</reference>
<dbReference type="InterPro" id="IPR003676">
    <property type="entry name" value="SAUR_fam"/>
</dbReference>
<dbReference type="AlphaFoldDB" id="G7LIX3"/>
<dbReference type="HOGENOM" id="CLU_098106_2_0_1"/>
<dbReference type="EMBL" id="PSQE01000008">
    <property type="protein sequence ID" value="RHN43550.1"/>
    <property type="molecule type" value="Genomic_DNA"/>
</dbReference>
<comment type="similarity">
    <text evidence="1">Belongs to the ARG7 family.</text>
</comment>
<dbReference type="Gramene" id="rna50151">
    <property type="protein sequence ID" value="RHN43550.1"/>
    <property type="gene ID" value="gene50151"/>
</dbReference>
<dbReference type="Proteomes" id="UP000002051">
    <property type="component" value="Chromosome 8"/>
</dbReference>
<dbReference type="EnsemblPlants" id="AET05101">
    <property type="protein sequence ID" value="AET05101"/>
    <property type="gene ID" value="MTR_8g101520"/>
</dbReference>
<dbReference type="eggNOG" id="ENOG502S1H0">
    <property type="taxonomic scope" value="Eukaryota"/>
</dbReference>
<protein>
    <submittedName>
        <fullName evidence="3">Putative small auxin-up RNA</fullName>
    </submittedName>
    <submittedName>
        <fullName evidence="2">SAUR-like auxin-responsive family protein</fullName>
    </submittedName>
</protein>
<keyword evidence="5" id="KW-1185">Reference proteome</keyword>
<accession>G7LIX3</accession>
<dbReference type="PANTHER" id="PTHR31374">
    <property type="entry name" value="AUXIN-INDUCED PROTEIN-LIKE-RELATED"/>
    <property type="match status" value="1"/>
</dbReference>
<gene>
    <name evidence="4" type="primary">11435627</name>
    <name evidence="2" type="ordered locus">MTR_8g101520</name>
    <name evidence="3" type="ORF">MtrunA17_Chr8g0389141</name>
</gene>
<evidence type="ECO:0000313" key="5">
    <source>
        <dbReference type="Proteomes" id="UP000002051"/>
    </source>
</evidence>